<sequence length="366" mass="40644">MVYNGGVFVDAGYRTLLGTGFYDRREELERIAELLRAVRTLVIYGPRNVGKSELVRYFIARRLGRGALTGLTRRVVIVDARQRRVERYFGVERGLLGLLEEMLSSVTGLPRGLVGLLEELVSRLRPPILVFIDEFHLLFRGSLGDALVELEAVAGFLAKRGEEQIRLVVTVSEGFFATLGALHRLLGYSVGYLLVEPMSVGAFKALYEEYRGKHGCSIGFDLLTRLAGTSPGYLVDLCPRSGSLLEEWVLGELQRLSAALDLAAEAAGISREEAVRVATRLLRGEPAETPRERRLGEKLVEMNIAYPCQARLQRIYLPQLPLYKVALETAVNTGLENMDLDLQLIAGYEQFTLKRCSDIVSRPAGA</sequence>
<dbReference type="STRING" id="694429.Pyrfu_1197"/>
<evidence type="ECO:0000313" key="3">
    <source>
        <dbReference type="Proteomes" id="UP000001037"/>
    </source>
</evidence>
<dbReference type="KEGG" id="pfm:Pyrfu_1197"/>
<accession>G0EFV8</accession>
<dbReference type="InterPro" id="IPR011579">
    <property type="entry name" value="ATPase_dom"/>
</dbReference>
<proteinExistence type="predicted"/>
<gene>
    <name evidence="2" type="ordered locus">Pyrfu_1197</name>
</gene>
<protein>
    <recommendedName>
        <fullName evidence="1">ATPase domain-containing protein</fullName>
    </recommendedName>
</protein>
<name>G0EFV8_PYRF1</name>
<dbReference type="EMBL" id="CP002838">
    <property type="protein sequence ID" value="AEM39059.1"/>
    <property type="molecule type" value="Genomic_DNA"/>
</dbReference>
<dbReference type="HOGENOM" id="CLU_705180_0_0_2"/>
<keyword evidence="3" id="KW-1185">Reference proteome</keyword>
<evidence type="ECO:0000259" key="1">
    <source>
        <dbReference type="Pfam" id="PF01637"/>
    </source>
</evidence>
<evidence type="ECO:0000313" key="2">
    <source>
        <dbReference type="EMBL" id="AEM39059.1"/>
    </source>
</evidence>
<dbReference type="Pfam" id="PF01637">
    <property type="entry name" value="ATPase_2"/>
    <property type="match status" value="1"/>
</dbReference>
<dbReference type="OrthoDB" id="270161at2157"/>
<feature type="domain" description="ATPase" evidence="1">
    <location>
        <begin position="21"/>
        <end position="237"/>
    </location>
</feature>
<dbReference type="Proteomes" id="UP000001037">
    <property type="component" value="Chromosome"/>
</dbReference>
<dbReference type="InParanoid" id="G0EFV8"/>
<dbReference type="SUPFAM" id="SSF52540">
    <property type="entry name" value="P-loop containing nucleoside triphosphate hydrolases"/>
    <property type="match status" value="1"/>
</dbReference>
<dbReference type="Gene3D" id="3.40.50.300">
    <property type="entry name" value="P-loop containing nucleotide triphosphate hydrolases"/>
    <property type="match status" value="1"/>
</dbReference>
<dbReference type="eggNOG" id="arCOG03409">
    <property type="taxonomic scope" value="Archaea"/>
</dbReference>
<dbReference type="InterPro" id="IPR027417">
    <property type="entry name" value="P-loop_NTPase"/>
</dbReference>
<reference evidence="2 3" key="1">
    <citation type="journal article" date="2011" name="Stand. Genomic Sci.">
        <title>Complete genome sequence of the hyperthermophilic chemolithoautotroph Pyrolobus fumarii type strain (1A).</title>
        <authorList>
            <person name="Anderson I."/>
            <person name="Goker M."/>
            <person name="Nolan M."/>
            <person name="Lucas S."/>
            <person name="Hammon N."/>
            <person name="Deshpande S."/>
            <person name="Cheng J.F."/>
            <person name="Tapia R."/>
            <person name="Han C."/>
            <person name="Goodwin L."/>
            <person name="Pitluck S."/>
            <person name="Huntemann M."/>
            <person name="Liolios K."/>
            <person name="Ivanova N."/>
            <person name="Pagani I."/>
            <person name="Mavromatis K."/>
            <person name="Ovchinikova G."/>
            <person name="Pati A."/>
            <person name="Chen A."/>
            <person name="Palaniappan K."/>
            <person name="Land M."/>
            <person name="Hauser L."/>
            <person name="Brambilla E.M."/>
            <person name="Huber H."/>
            <person name="Yasawong M."/>
            <person name="Rohde M."/>
            <person name="Spring S."/>
            <person name="Abt B."/>
            <person name="Sikorski J."/>
            <person name="Wirth R."/>
            <person name="Detter J.C."/>
            <person name="Woyke T."/>
            <person name="Bristow J."/>
            <person name="Eisen J.A."/>
            <person name="Markowitz V."/>
            <person name="Hugenholtz P."/>
            <person name="Kyrpides N.C."/>
            <person name="Klenk H.P."/>
            <person name="Lapidus A."/>
        </authorList>
    </citation>
    <scope>NUCLEOTIDE SEQUENCE [LARGE SCALE GENOMIC DNA]</scope>
    <source>
        <strain evidence="3">DSM 11204 / 1A</strain>
    </source>
</reference>
<dbReference type="GO" id="GO:0005524">
    <property type="term" value="F:ATP binding"/>
    <property type="evidence" value="ECO:0007669"/>
    <property type="project" value="InterPro"/>
</dbReference>
<organism evidence="2 3">
    <name type="scientific">Pyrolobus fumarii (strain DSM 11204 / 1A)</name>
    <dbReference type="NCBI Taxonomy" id="694429"/>
    <lineage>
        <taxon>Archaea</taxon>
        <taxon>Thermoproteota</taxon>
        <taxon>Thermoprotei</taxon>
        <taxon>Desulfurococcales</taxon>
        <taxon>Pyrodictiaceae</taxon>
        <taxon>Pyrolobus</taxon>
    </lineage>
</organism>
<dbReference type="AlphaFoldDB" id="G0EFV8"/>